<keyword evidence="5" id="KW-1185">Reference proteome</keyword>
<dbReference type="InterPro" id="IPR012373">
    <property type="entry name" value="Ferrdict_sens_TM"/>
</dbReference>
<dbReference type="Gene3D" id="2.60.120.1440">
    <property type="match status" value="1"/>
</dbReference>
<dbReference type="EMBL" id="QOVK01000001">
    <property type="protein sequence ID" value="RXG26641.1"/>
    <property type="molecule type" value="Genomic_DNA"/>
</dbReference>
<reference evidence="4 5" key="1">
    <citation type="submission" date="2018-07" db="EMBL/GenBank/DDBJ databases">
        <title>Leeuwenhoekiella genomics.</title>
        <authorList>
            <person name="Tahon G."/>
            <person name="Willems A."/>
        </authorList>
    </citation>
    <scope>NUCLEOTIDE SEQUENCE [LARGE SCALE GENOMIC DNA]</scope>
    <source>
        <strain evidence="4 5">LMG 29608</strain>
    </source>
</reference>
<evidence type="ECO:0000259" key="3">
    <source>
        <dbReference type="Pfam" id="PF16344"/>
    </source>
</evidence>
<accession>A0A4Q0PJU2</accession>
<gene>
    <name evidence="4" type="ORF">DSM02_641</name>
</gene>
<sequence>MQGELDILIKKLNGSLNSKEAVLFDNWINQSVENKKFYEKLLLLKSQGGDLQELHNLDTHNAWEAVLNKVESRKTVVQMPVHKKLSFWHYAAVAAVAGILITLNFVYRPFKNVTDYTNTLSIETEDGAIEVIESESSIQLFDEAGTQIASQQADTLSYKFSQAKKAIAYNTLNVPHGNTFTLKLGDGSVVRLNAGSRLTYPVNFKPGQERLLSLKGEAYFMVSKSKKQPFIINTHGVNVEVLGTSFNINSYSEDNTVAVALVEGSVKMYDDLDKDSQSIILSPNQLGLYTKQEATLHVTDADMWEHTAWLAGRLIIRDASFSDILKKIERKYGVRVINKNTTIKEERFNASFDVETVTEVLEAFAIDTPFNFTYKDNMITITDI</sequence>
<evidence type="ECO:0000313" key="4">
    <source>
        <dbReference type="EMBL" id="RXG26641.1"/>
    </source>
</evidence>
<dbReference type="InterPro" id="IPR032508">
    <property type="entry name" value="FecR_C"/>
</dbReference>
<dbReference type="GO" id="GO:0016989">
    <property type="term" value="F:sigma factor antagonist activity"/>
    <property type="evidence" value="ECO:0007669"/>
    <property type="project" value="TreeGrafter"/>
</dbReference>
<dbReference type="Gene3D" id="3.55.50.30">
    <property type="match status" value="1"/>
</dbReference>
<dbReference type="AlphaFoldDB" id="A0A4Q0PJU2"/>
<dbReference type="PIRSF" id="PIRSF018266">
    <property type="entry name" value="FecR"/>
    <property type="match status" value="1"/>
</dbReference>
<feature type="transmembrane region" description="Helical" evidence="1">
    <location>
        <begin position="87"/>
        <end position="107"/>
    </location>
</feature>
<keyword evidence="1" id="KW-1133">Transmembrane helix</keyword>
<evidence type="ECO:0000313" key="5">
    <source>
        <dbReference type="Proteomes" id="UP000289859"/>
    </source>
</evidence>
<keyword evidence="1" id="KW-0472">Membrane</keyword>
<feature type="domain" description="FecR protein" evidence="2">
    <location>
        <begin position="172"/>
        <end position="267"/>
    </location>
</feature>
<evidence type="ECO:0000259" key="2">
    <source>
        <dbReference type="Pfam" id="PF04773"/>
    </source>
</evidence>
<dbReference type="PANTHER" id="PTHR30273:SF2">
    <property type="entry name" value="PROTEIN FECR"/>
    <property type="match status" value="1"/>
</dbReference>
<feature type="domain" description="Protein FecR C-terminal" evidence="3">
    <location>
        <begin position="314"/>
        <end position="381"/>
    </location>
</feature>
<protein>
    <submittedName>
        <fullName evidence="4">FecR family protein</fullName>
    </submittedName>
</protein>
<evidence type="ECO:0000256" key="1">
    <source>
        <dbReference type="SAM" id="Phobius"/>
    </source>
</evidence>
<keyword evidence="1" id="KW-0812">Transmembrane</keyword>
<dbReference type="OrthoDB" id="704021at2"/>
<dbReference type="Pfam" id="PF16344">
    <property type="entry name" value="FecR_C"/>
    <property type="match status" value="1"/>
</dbReference>
<dbReference type="Proteomes" id="UP000289859">
    <property type="component" value="Unassembled WGS sequence"/>
</dbReference>
<name>A0A4Q0PJU2_9FLAO</name>
<dbReference type="PANTHER" id="PTHR30273">
    <property type="entry name" value="PERIPLASMIC SIGNAL SENSOR AND SIGMA FACTOR ACTIVATOR FECR-RELATED"/>
    <property type="match status" value="1"/>
</dbReference>
<dbReference type="InterPro" id="IPR006860">
    <property type="entry name" value="FecR"/>
</dbReference>
<comment type="caution">
    <text evidence="4">The sequence shown here is derived from an EMBL/GenBank/DDBJ whole genome shotgun (WGS) entry which is preliminary data.</text>
</comment>
<dbReference type="Pfam" id="PF04773">
    <property type="entry name" value="FecR"/>
    <property type="match status" value="1"/>
</dbReference>
<dbReference type="RefSeq" id="WP_128764272.1">
    <property type="nucleotide sequence ID" value="NZ_JBHUOO010000005.1"/>
</dbReference>
<proteinExistence type="predicted"/>
<organism evidence="4 5">
    <name type="scientific">Leeuwenhoekiella polynyae</name>
    <dbReference type="NCBI Taxonomy" id="1550906"/>
    <lineage>
        <taxon>Bacteria</taxon>
        <taxon>Pseudomonadati</taxon>
        <taxon>Bacteroidota</taxon>
        <taxon>Flavobacteriia</taxon>
        <taxon>Flavobacteriales</taxon>
        <taxon>Flavobacteriaceae</taxon>
        <taxon>Leeuwenhoekiella</taxon>
    </lineage>
</organism>